<accession>A0A2H0YYX0</accession>
<feature type="transmembrane region" description="Helical" evidence="1">
    <location>
        <begin position="12"/>
        <end position="32"/>
    </location>
</feature>
<evidence type="ECO:0000256" key="1">
    <source>
        <dbReference type="SAM" id="Phobius"/>
    </source>
</evidence>
<reference evidence="3" key="1">
    <citation type="submission" date="2017-09" db="EMBL/GenBank/DDBJ databases">
        <title>Depth-based differentiation of microbial function through sediment-hosted aquifers and enrichment of novel symbionts in the deep terrestrial subsurface.</title>
        <authorList>
            <person name="Probst A.J."/>
            <person name="Ladd B."/>
            <person name="Jarett J.K."/>
            <person name="Geller-Mcgrath D.E."/>
            <person name="Sieber C.M.K."/>
            <person name="Emerson J.B."/>
            <person name="Anantharaman K."/>
            <person name="Thomas B.C."/>
            <person name="Malmstrom R."/>
            <person name="Stieglmeier M."/>
            <person name="Klingl A."/>
            <person name="Woyke T."/>
            <person name="Ryan C.M."/>
            <person name="Banfield J.F."/>
        </authorList>
    </citation>
    <scope>NUCLEOTIDE SEQUENCE [LARGE SCALE GENOMIC DNA]</scope>
</reference>
<proteinExistence type="predicted"/>
<sequence length="173" mass="19328">MQFVNTIYSRTGIFATATAAVWIAVTAFGEFFDGALNSACYSYLGCDSGFFGYDAIEHFLFGFAAVLAIVWVCRKFPQYSILSTSYWKTGLVLVASITLIAVLWEIGECFRDAYLLDIAHETLLDFARHINYLAQPSNIDTMGDLAFNLFGSLLAVLYINPRLQKFCACTTWL</sequence>
<keyword evidence="1" id="KW-0472">Membrane</keyword>
<feature type="transmembrane region" description="Helical" evidence="1">
    <location>
        <begin position="85"/>
        <end position="104"/>
    </location>
</feature>
<dbReference type="Pfam" id="PF09997">
    <property type="entry name" value="DUF2238"/>
    <property type="match status" value="1"/>
</dbReference>
<comment type="caution">
    <text evidence="2">The sequence shown here is derived from an EMBL/GenBank/DDBJ whole genome shotgun (WGS) entry which is preliminary data.</text>
</comment>
<gene>
    <name evidence="2" type="ORF">COT23_00140</name>
</gene>
<organism evidence="2 3">
    <name type="scientific">Candidatus Kaiserbacteria bacterium CG08_land_8_20_14_0_20_50_21</name>
    <dbReference type="NCBI Taxonomy" id="1974604"/>
    <lineage>
        <taxon>Bacteria</taxon>
        <taxon>Candidatus Kaiseribacteriota</taxon>
    </lineage>
</organism>
<feature type="transmembrane region" description="Helical" evidence="1">
    <location>
        <begin position="52"/>
        <end position="73"/>
    </location>
</feature>
<keyword evidence="1" id="KW-1133">Transmembrane helix</keyword>
<dbReference type="InterPro" id="IPR014509">
    <property type="entry name" value="YjdF-like"/>
</dbReference>
<dbReference type="Proteomes" id="UP000228687">
    <property type="component" value="Unassembled WGS sequence"/>
</dbReference>
<evidence type="ECO:0008006" key="4">
    <source>
        <dbReference type="Google" id="ProtNLM"/>
    </source>
</evidence>
<dbReference type="AlphaFoldDB" id="A0A2H0YYX0"/>
<dbReference type="EMBL" id="PEXT01000005">
    <property type="protein sequence ID" value="PIS43646.1"/>
    <property type="molecule type" value="Genomic_DNA"/>
</dbReference>
<keyword evidence="1" id="KW-0812">Transmembrane</keyword>
<evidence type="ECO:0000313" key="3">
    <source>
        <dbReference type="Proteomes" id="UP000228687"/>
    </source>
</evidence>
<name>A0A2H0YYX0_9BACT</name>
<evidence type="ECO:0000313" key="2">
    <source>
        <dbReference type="EMBL" id="PIS43646.1"/>
    </source>
</evidence>
<protein>
    <recommendedName>
        <fullName evidence="4">DUF2238 domain-containing protein</fullName>
    </recommendedName>
</protein>